<dbReference type="Proteomes" id="UP000248795">
    <property type="component" value="Unassembled WGS sequence"/>
</dbReference>
<name>A0A2W2AS26_9HYPH</name>
<organism evidence="1 2">
    <name type="scientific">Aestuariivirga litoralis</name>
    <dbReference type="NCBI Taxonomy" id="2650924"/>
    <lineage>
        <taxon>Bacteria</taxon>
        <taxon>Pseudomonadati</taxon>
        <taxon>Pseudomonadota</taxon>
        <taxon>Alphaproteobacteria</taxon>
        <taxon>Hyphomicrobiales</taxon>
        <taxon>Aestuariivirgaceae</taxon>
        <taxon>Aestuariivirga</taxon>
    </lineage>
</organism>
<sequence>MRELARTFNVHVSTISRL</sequence>
<evidence type="ECO:0000313" key="1">
    <source>
        <dbReference type="EMBL" id="PZF76442.1"/>
    </source>
</evidence>
<dbReference type="EMBL" id="QKVK01000006">
    <property type="protein sequence ID" value="PZF76442.1"/>
    <property type="molecule type" value="Genomic_DNA"/>
</dbReference>
<keyword evidence="2" id="KW-1185">Reference proteome</keyword>
<comment type="caution">
    <text evidence="1">The sequence shown here is derived from an EMBL/GenBank/DDBJ whole genome shotgun (WGS) entry which is preliminary data.</text>
</comment>
<evidence type="ECO:0000313" key="2">
    <source>
        <dbReference type="Proteomes" id="UP000248795"/>
    </source>
</evidence>
<accession>A0A2W2AS26</accession>
<gene>
    <name evidence="1" type="ORF">DK847_14135</name>
</gene>
<dbReference type="AlphaFoldDB" id="A0A2W2AS26"/>
<reference evidence="2" key="1">
    <citation type="submission" date="2018-06" db="EMBL/GenBank/DDBJ databases">
        <title>Aestuariibacter litoralis strain KCTC 52945T.</title>
        <authorList>
            <person name="Li X."/>
            <person name="Salam N."/>
            <person name="Li J.-L."/>
            <person name="Chen Y.-M."/>
            <person name="Yang Z.-W."/>
            <person name="Zhang L.-Y."/>
            <person name="Han M.-X."/>
            <person name="Xiao M."/>
            <person name="Li W.-J."/>
        </authorList>
    </citation>
    <scope>NUCLEOTIDE SEQUENCE [LARGE SCALE GENOMIC DNA]</scope>
    <source>
        <strain evidence="2">KCTC 52945</strain>
    </source>
</reference>
<proteinExistence type="predicted"/>
<protein>
    <submittedName>
        <fullName evidence="1">Uncharacterized protein</fullName>
    </submittedName>
</protein>